<keyword evidence="2" id="KW-1185">Reference proteome</keyword>
<dbReference type="EMBL" id="CM037152">
    <property type="protein sequence ID" value="KAH7836216.1"/>
    <property type="molecule type" value="Genomic_DNA"/>
</dbReference>
<reference evidence="1 2" key="1">
    <citation type="journal article" date="2021" name="Hortic Res">
        <title>High-quality reference genome and annotation aids understanding of berry development for evergreen blueberry (Vaccinium darrowii).</title>
        <authorList>
            <person name="Yu J."/>
            <person name="Hulse-Kemp A.M."/>
            <person name="Babiker E."/>
            <person name="Staton M."/>
        </authorList>
    </citation>
    <scope>NUCLEOTIDE SEQUENCE [LARGE SCALE GENOMIC DNA]</scope>
    <source>
        <strain evidence="2">cv. NJ 8807/NJ 8810</strain>
        <tissue evidence="1">Young leaf</tissue>
    </source>
</reference>
<evidence type="ECO:0000313" key="2">
    <source>
        <dbReference type="Proteomes" id="UP000828048"/>
    </source>
</evidence>
<protein>
    <submittedName>
        <fullName evidence="1">Uncharacterized protein</fullName>
    </submittedName>
</protein>
<accession>A0ACB7X6B8</accession>
<gene>
    <name evidence="1" type="ORF">Vadar_033752</name>
</gene>
<sequence>MLILSTASSSSPFLCKSFQANITNKTQLTKPILINLFSMGNHMTKSPEISTLQLRTSQVVIPSQAPTSGDIEAKALSFDSLKRFIQCLVEMNQKVVKVIQKCKRDIFKNRELSELVEEYFGYSLQTICFVTALKDGLERAKYGHSLILDALEQFDDEESELDGNPYVKTLQELKKFKAAGNPFSDGFIEIFQSVFTKQTSMLAKLQIRKKKLDKKLKTIKAWRKVSSIIFSATAVALSICSIVVAAIATPHIAATALALAAATNAPLGSWIDSVWNKYEDAVEGQKVVAESMEERTHIVIKDLDDIRVVVEGLEIQIESLLHNVDFVVEEEAVKIGIEKIQKKMGVFMKNVEDLEVQADISIRDVQLARTEVLPWLIKAD</sequence>
<organism evidence="1 2">
    <name type="scientific">Vaccinium darrowii</name>
    <dbReference type="NCBI Taxonomy" id="229202"/>
    <lineage>
        <taxon>Eukaryota</taxon>
        <taxon>Viridiplantae</taxon>
        <taxon>Streptophyta</taxon>
        <taxon>Embryophyta</taxon>
        <taxon>Tracheophyta</taxon>
        <taxon>Spermatophyta</taxon>
        <taxon>Magnoliopsida</taxon>
        <taxon>eudicotyledons</taxon>
        <taxon>Gunneridae</taxon>
        <taxon>Pentapetalae</taxon>
        <taxon>asterids</taxon>
        <taxon>Ericales</taxon>
        <taxon>Ericaceae</taxon>
        <taxon>Vaccinioideae</taxon>
        <taxon>Vaccinieae</taxon>
        <taxon>Vaccinium</taxon>
    </lineage>
</organism>
<dbReference type="Proteomes" id="UP000828048">
    <property type="component" value="Chromosome 2"/>
</dbReference>
<proteinExistence type="predicted"/>
<name>A0ACB7X6B8_9ERIC</name>
<evidence type="ECO:0000313" key="1">
    <source>
        <dbReference type="EMBL" id="KAH7836216.1"/>
    </source>
</evidence>
<comment type="caution">
    <text evidence="1">The sequence shown here is derived from an EMBL/GenBank/DDBJ whole genome shotgun (WGS) entry which is preliminary data.</text>
</comment>